<dbReference type="Proteomes" id="UP000281553">
    <property type="component" value="Unassembled WGS sequence"/>
</dbReference>
<feature type="non-terminal residue" evidence="1">
    <location>
        <position position="83"/>
    </location>
</feature>
<sequence length="83" mass="9046">MGYLAGGLPSNPTWNLVHGDLARLLNFGLTEAQILSDLLSRYRLPGLSRLDQMYLLGIAELMANTRSDVTERLSGIAVAPKSM</sequence>
<keyword evidence="2" id="KW-1185">Reference proteome</keyword>
<dbReference type="AlphaFoldDB" id="A0A3P7QMS9"/>
<evidence type="ECO:0000313" key="1">
    <source>
        <dbReference type="EMBL" id="VDN33052.1"/>
    </source>
</evidence>
<accession>A0A3P7QMS9</accession>
<proteinExistence type="predicted"/>
<protein>
    <submittedName>
        <fullName evidence="1">Uncharacterized protein</fullName>
    </submittedName>
</protein>
<reference evidence="1 2" key="1">
    <citation type="submission" date="2018-11" db="EMBL/GenBank/DDBJ databases">
        <authorList>
            <consortium name="Pathogen Informatics"/>
        </authorList>
    </citation>
    <scope>NUCLEOTIDE SEQUENCE [LARGE SCALE GENOMIC DNA]</scope>
</reference>
<evidence type="ECO:0000313" key="2">
    <source>
        <dbReference type="Proteomes" id="UP000281553"/>
    </source>
</evidence>
<organism evidence="1 2">
    <name type="scientific">Dibothriocephalus latus</name>
    <name type="common">Fish tapeworm</name>
    <name type="synonym">Diphyllobothrium latum</name>
    <dbReference type="NCBI Taxonomy" id="60516"/>
    <lineage>
        <taxon>Eukaryota</taxon>
        <taxon>Metazoa</taxon>
        <taxon>Spiralia</taxon>
        <taxon>Lophotrochozoa</taxon>
        <taxon>Platyhelminthes</taxon>
        <taxon>Cestoda</taxon>
        <taxon>Eucestoda</taxon>
        <taxon>Diphyllobothriidea</taxon>
        <taxon>Diphyllobothriidae</taxon>
        <taxon>Dibothriocephalus</taxon>
    </lineage>
</organism>
<gene>
    <name evidence="1" type="ORF">DILT_LOCUS16142</name>
</gene>
<dbReference type="OrthoDB" id="342131at2759"/>
<name>A0A3P7QMS9_DIBLA</name>
<dbReference type="EMBL" id="UYRU01083136">
    <property type="protein sequence ID" value="VDN33052.1"/>
    <property type="molecule type" value="Genomic_DNA"/>
</dbReference>